<dbReference type="InterPro" id="IPR029055">
    <property type="entry name" value="Ntn_hydrolases_N"/>
</dbReference>
<feature type="domain" description="Peptidase C45 hydrolase" evidence="1">
    <location>
        <begin position="101"/>
        <end position="302"/>
    </location>
</feature>
<gene>
    <name evidence="2" type="ORF">ILP92_12850</name>
</gene>
<dbReference type="RefSeq" id="WP_198916814.1">
    <property type="nucleotide sequence ID" value="NZ_JAEKPD010000013.1"/>
</dbReference>
<dbReference type="Pfam" id="PF03417">
    <property type="entry name" value="AAT"/>
    <property type="match status" value="1"/>
</dbReference>
<reference evidence="2" key="1">
    <citation type="submission" date="2020-12" db="EMBL/GenBank/DDBJ databases">
        <title>Bacterial taxonomy.</title>
        <authorList>
            <person name="Pan X."/>
        </authorList>
    </citation>
    <scope>NUCLEOTIDE SEQUENCE</scope>
    <source>
        <strain evidence="2">KCTC 52957</strain>
    </source>
</reference>
<dbReference type="EMBL" id="JAEKPD010000013">
    <property type="protein sequence ID" value="MBJ3763638.1"/>
    <property type="molecule type" value="Genomic_DNA"/>
</dbReference>
<dbReference type="NCBIfam" id="NF040521">
    <property type="entry name" value="C45_proenzyme"/>
    <property type="match status" value="1"/>
</dbReference>
<dbReference type="SUPFAM" id="SSF56235">
    <property type="entry name" value="N-terminal nucleophile aminohydrolases (Ntn hydrolases)"/>
    <property type="match status" value="1"/>
</dbReference>
<comment type="caution">
    <text evidence="2">The sequence shown here is derived from an EMBL/GenBank/DDBJ whole genome shotgun (WGS) entry which is preliminary data.</text>
</comment>
<dbReference type="InterPro" id="IPR047794">
    <property type="entry name" value="C45_proenzyme-like"/>
</dbReference>
<dbReference type="AlphaFoldDB" id="A0A934MD90"/>
<name>A0A934MD90_9RHOB</name>
<proteinExistence type="predicted"/>
<dbReference type="Gene3D" id="3.60.60.10">
    <property type="entry name" value="Penicillin V Acylase, Chain A"/>
    <property type="match status" value="1"/>
</dbReference>
<sequence>MTHSMTFDAIAEDLPGAKWRARWDACWPEYRAWFEARGGASGPSRQACEAALAEHMPELVPVHRDLTRLAGGGDLAARFLSTWCPPAYLGGCSLAALSDGDDTRLIRNYDLSPDLNEGFLLRSAWTGTPVMGMVEFLWGLSDGINEHGLSVALAFGGTERVGQGFGICTILRYLLETCRDVPQALDVLDRVPSHMDYNLVLADAEGRVQSVEVHAGGGIVLRPGAVATNHQLDRPLPLKAEFTRTVERLAALTRVTRKDEGDAAVAAFGRAPLYQTDFAGGFGTLFTAEYRPGTRAMRLIWPDIEMAQSLHAFDETSVTVTFGDAPRTEVPLEDLVAFVPDSRRDRARRWLDEARAGRMDWAAFGALFVPDAARP</sequence>
<evidence type="ECO:0000259" key="1">
    <source>
        <dbReference type="Pfam" id="PF03417"/>
    </source>
</evidence>
<keyword evidence="3" id="KW-1185">Reference proteome</keyword>
<organism evidence="2 3">
    <name type="scientific">Palleronia pontilimi</name>
    <dbReference type="NCBI Taxonomy" id="1964209"/>
    <lineage>
        <taxon>Bacteria</taxon>
        <taxon>Pseudomonadati</taxon>
        <taxon>Pseudomonadota</taxon>
        <taxon>Alphaproteobacteria</taxon>
        <taxon>Rhodobacterales</taxon>
        <taxon>Roseobacteraceae</taxon>
        <taxon>Palleronia</taxon>
    </lineage>
</organism>
<accession>A0A934MD90</accession>
<dbReference type="InterPro" id="IPR005079">
    <property type="entry name" value="Peptidase_C45_hydrolase"/>
</dbReference>
<dbReference type="Proteomes" id="UP000642488">
    <property type="component" value="Unassembled WGS sequence"/>
</dbReference>
<evidence type="ECO:0000313" key="3">
    <source>
        <dbReference type="Proteomes" id="UP000642488"/>
    </source>
</evidence>
<evidence type="ECO:0000313" key="2">
    <source>
        <dbReference type="EMBL" id="MBJ3763638.1"/>
    </source>
</evidence>
<protein>
    <recommendedName>
        <fullName evidence="1">Peptidase C45 hydrolase domain-containing protein</fullName>
    </recommendedName>
</protein>